<feature type="transmembrane region" description="Helical" evidence="15">
    <location>
        <begin position="445"/>
        <end position="464"/>
    </location>
</feature>
<gene>
    <name evidence="19" type="primary">wzc</name>
    <name evidence="19" type="ORF">PS928_06301</name>
</gene>
<organism evidence="19 20">
    <name type="scientific">Pseudomonas fluorescens</name>
    <dbReference type="NCBI Taxonomy" id="294"/>
    <lineage>
        <taxon>Bacteria</taxon>
        <taxon>Pseudomonadati</taxon>
        <taxon>Pseudomonadota</taxon>
        <taxon>Gammaproteobacteria</taxon>
        <taxon>Pseudomonadales</taxon>
        <taxon>Pseudomonadaceae</taxon>
        <taxon>Pseudomonas</taxon>
    </lineage>
</organism>
<comment type="similarity">
    <text evidence="2">Belongs to the etk/wzc family.</text>
</comment>
<dbReference type="AlphaFoldDB" id="A0A5E7VT11"/>
<evidence type="ECO:0000256" key="11">
    <source>
        <dbReference type="ARBA" id="ARBA00023136"/>
    </source>
</evidence>
<keyword evidence="3" id="KW-1003">Cell membrane</keyword>
<evidence type="ECO:0000259" key="18">
    <source>
        <dbReference type="Pfam" id="PF13807"/>
    </source>
</evidence>
<keyword evidence="7" id="KW-0547">Nucleotide-binding</keyword>
<dbReference type="SUPFAM" id="SSF52540">
    <property type="entry name" value="P-loop containing nucleoside triphosphate hydrolases"/>
    <property type="match status" value="1"/>
</dbReference>
<dbReference type="GO" id="GO:0042802">
    <property type="term" value="F:identical protein binding"/>
    <property type="evidence" value="ECO:0007669"/>
    <property type="project" value="UniProtKB-ARBA"/>
</dbReference>
<accession>A0A5E7VT11</accession>
<dbReference type="InterPro" id="IPR003856">
    <property type="entry name" value="LPS_length_determ_N"/>
</dbReference>
<keyword evidence="11 15" id="KW-0472">Membrane</keyword>
<evidence type="ECO:0000256" key="6">
    <source>
        <dbReference type="ARBA" id="ARBA00022692"/>
    </source>
</evidence>
<protein>
    <submittedName>
        <fullName evidence="19">Tyrosine-protein kinase wzc</fullName>
        <ecNumber evidence="19">2.7.10.-</ecNumber>
    </submittedName>
</protein>
<dbReference type="Pfam" id="PF13807">
    <property type="entry name" value="GNVR"/>
    <property type="match status" value="1"/>
</dbReference>
<evidence type="ECO:0000256" key="14">
    <source>
        <dbReference type="SAM" id="Coils"/>
    </source>
</evidence>
<dbReference type="Pfam" id="PF23607">
    <property type="entry name" value="WZC_N"/>
    <property type="match status" value="1"/>
</dbReference>
<evidence type="ECO:0000256" key="4">
    <source>
        <dbReference type="ARBA" id="ARBA00022519"/>
    </source>
</evidence>
<keyword evidence="10 15" id="KW-1133">Transmembrane helix</keyword>
<dbReference type="InterPro" id="IPR027417">
    <property type="entry name" value="P-loop_NTPase"/>
</dbReference>
<dbReference type="RefSeq" id="WP_150788170.1">
    <property type="nucleotide sequence ID" value="NZ_CABVJF010000039.1"/>
</dbReference>
<keyword evidence="5 19" id="KW-0808">Transferase</keyword>
<evidence type="ECO:0000313" key="20">
    <source>
        <dbReference type="Proteomes" id="UP000381378"/>
    </source>
</evidence>
<evidence type="ECO:0000259" key="16">
    <source>
        <dbReference type="Pfam" id="PF02706"/>
    </source>
</evidence>
<dbReference type="FunFam" id="3.40.50.300:FF:000527">
    <property type="entry name" value="Tyrosine-protein kinase etk"/>
    <property type="match status" value="1"/>
</dbReference>
<keyword evidence="8 19" id="KW-0418">Kinase</keyword>
<dbReference type="CDD" id="cd05387">
    <property type="entry name" value="BY-kinase"/>
    <property type="match status" value="1"/>
</dbReference>
<dbReference type="PANTHER" id="PTHR32309:SF32">
    <property type="entry name" value="TYROSINE-PROTEIN KINASE ETK-RELATED"/>
    <property type="match status" value="1"/>
</dbReference>
<dbReference type="Proteomes" id="UP000381378">
    <property type="component" value="Unassembled WGS sequence"/>
</dbReference>
<comment type="subcellular location">
    <subcellularLocation>
        <location evidence="1">Cell inner membrane</location>
        <topology evidence="1">Multi-pass membrane protein</topology>
    </subcellularLocation>
</comment>
<dbReference type="OrthoDB" id="9775724at2"/>
<feature type="domain" description="Polysaccharide chain length determinant N-terminal" evidence="16">
    <location>
        <begin position="16"/>
        <end position="106"/>
    </location>
</feature>
<dbReference type="EMBL" id="CABVJF010000039">
    <property type="protein sequence ID" value="VVQ25991.1"/>
    <property type="molecule type" value="Genomic_DNA"/>
</dbReference>
<evidence type="ECO:0000259" key="17">
    <source>
        <dbReference type="Pfam" id="PF13614"/>
    </source>
</evidence>
<dbReference type="GO" id="GO:0005524">
    <property type="term" value="F:ATP binding"/>
    <property type="evidence" value="ECO:0007669"/>
    <property type="project" value="UniProtKB-KW"/>
</dbReference>
<keyword evidence="4" id="KW-0997">Cell inner membrane</keyword>
<evidence type="ECO:0000256" key="5">
    <source>
        <dbReference type="ARBA" id="ARBA00022679"/>
    </source>
</evidence>
<proteinExistence type="inferred from homology"/>
<feature type="domain" description="AAA" evidence="17">
    <location>
        <begin position="555"/>
        <end position="668"/>
    </location>
</feature>
<evidence type="ECO:0000256" key="13">
    <source>
        <dbReference type="ARBA" id="ARBA00053015"/>
    </source>
</evidence>
<keyword evidence="12" id="KW-0829">Tyrosine-protein kinase</keyword>
<sequence>MQHTPTAHVENQYNDGIDLLELFGTLLDHKWLIASVTAAFCIVGVGYATLSPPIYMANALVQAEKKNSGIPGLSDMSDVFGGESKTVTEIELIKSRTVIGKAVDNLKLDIHSRPQRFPIIGDYLAQHFTPHTAGEVAPALMGMDSYAWGGEQIDVFQLKVPQHLIDQPLTLIAGTDGQFNLFDSNKQLLLQGQTGQVIDSNGIRLQISKLTARPGTHFMLLQQSRLSSILRYQGSLIIAEQVRDSGLISLALKDSDPQHAIRVLDEISQQFVRQNVERMSAEAASSIEFLRGQLPTVRRDLEQAETELNTFRKKSSSVDITMETSAVLNQSVELETRISELKLQQAEYDRKYTRQHPMYLALLTQIEGLTRRQNELAGTVKKLPETQQELLRLSRAVEVSTEIYTQLLNKAQELDIARAGTVGNVRVVDSAVIGLNNPVAPKKGLIIAVAILLGALLSIGFVLVRKMLNPGLETPESIEQLGLPVYATIPLSPHQISIEEQARKSRKDSSPPLLASSHPNDLAIESLRSLRTSLHFAMLETNNNCLMISGPSPAVGKSFVSANLAAVIAQTDQRVLLVDVDMRKGHLHKHFQLDVNNGLSDLLARRCNFEQAVRPTQIKGLYVLPRGEIPPNPSELLMHANFTTFLKQASQAFDLVILDTPPLLAVTDAAIVGRQAGTSLIVTRFGVNPAREIQLTLRRFAQNGVDIKGAIFNGIEKRASSYGGYHYYQYEYSSDKA</sequence>
<evidence type="ECO:0000256" key="9">
    <source>
        <dbReference type="ARBA" id="ARBA00022840"/>
    </source>
</evidence>
<comment type="catalytic activity">
    <reaction evidence="13">
        <text>L-tyrosyl-[protein] + ATP = O-phospho-L-tyrosyl-[protein] + ADP + H(+)</text>
        <dbReference type="Rhea" id="RHEA:10596"/>
        <dbReference type="Rhea" id="RHEA-COMP:10136"/>
        <dbReference type="Rhea" id="RHEA-COMP:20101"/>
        <dbReference type="ChEBI" id="CHEBI:15378"/>
        <dbReference type="ChEBI" id="CHEBI:30616"/>
        <dbReference type="ChEBI" id="CHEBI:46858"/>
        <dbReference type="ChEBI" id="CHEBI:61978"/>
        <dbReference type="ChEBI" id="CHEBI:456216"/>
    </reaction>
</comment>
<dbReference type="InterPro" id="IPR050445">
    <property type="entry name" value="Bact_polysacc_biosynth/exp"/>
</dbReference>
<keyword evidence="14" id="KW-0175">Coiled coil</keyword>
<dbReference type="InterPro" id="IPR032807">
    <property type="entry name" value="GNVR"/>
</dbReference>
<dbReference type="PANTHER" id="PTHR32309">
    <property type="entry name" value="TYROSINE-PROTEIN KINASE"/>
    <property type="match status" value="1"/>
</dbReference>
<dbReference type="Pfam" id="PF13614">
    <property type="entry name" value="AAA_31"/>
    <property type="match status" value="1"/>
</dbReference>
<evidence type="ECO:0000256" key="12">
    <source>
        <dbReference type="ARBA" id="ARBA00023137"/>
    </source>
</evidence>
<feature type="domain" description="Tyrosine-protein kinase G-rich" evidence="18">
    <location>
        <begin position="385"/>
        <end position="467"/>
    </location>
</feature>
<dbReference type="Pfam" id="PF02706">
    <property type="entry name" value="Wzz"/>
    <property type="match status" value="1"/>
</dbReference>
<dbReference type="InterPro" id="IPR025669">
    <property type="entry name" value="AAA_dom"/>
</dbReference>
<evidence type="ECO:0000256" key="2">
    <source>
        <dbReference type="ARBA" id="ARBA00008883"/>
    </source>
</evidence>
<evidence type="ECO:0000256" key="7">
    <source>
        <dbReference type="ARBA" id="ARBA00022741"/>
    </source>
</evidence>
<evidence type="ECO:0000256" key="15">
    <source>
        <dbReference type="SAM" id="Phobius"/>
    </source>
</evidence>
<evidence type="ECO:0000256" key="8">
    <source>
        <dbReference type="ARBA" id="ARBA00022777"/>
    </source>
</evidence>
<name>A0A5E7VT11_PSEFL</name>
<keyword evidence="9" id="KW-0067">ATP-binding</keyword>
<dbReference type="Gene3D" id="3.40.50.300">
    <property type="entry name" value="P-loop containing nucleotide triphosphate hydrolases"/>
    <property type="match status" value="1"/>
</dbReference>
<evidence type="ECO:0000256" key="3">
    <source>
        <dbReference type="ARBA" id="ARBA00022475"/>
    </source>
</evidence>
<dbReference type="EC" id="2.7.10.-" evidence="19"/>
<evidence type="ECO:0000313" key="19">
    <source>
        <dbReference type="EMBL" id="VVQ25991.1"/>
    </source>
</evidence>
<dbReference type="GO" id="GO:0005886">
    <property type="term" value="C:plasma membrane"/>
    <property type="evidence" value="ECO:0007669"/>
    <property type="project" value="UniProtKB-SubCell"/>
</dbReference>
<feature type="transmembrane region" description="Helical" evidence="15">
    <location>
        <begin position="31"/>
        <end position="50"/>
    </location>
</feature>
<evidence type="ECO:0000256" key="10">
    <source>
        <dbReference type="ARBA" id="ARBA00022989"/>
    </source>
</evidence>
<dbReference type="GO" id="GO:0004713">
    <property type="term" value="F:protein tyrosine kinase activity"/>
    <property type="evidence" value="ECO:0007669"/>
    <property type="project" value="UniProtKB-KW"/>
</dbReference>
<reference evidence="19 20" key="1">
    <citation type="submission" date="2019-09" db="EMBL/GenBank/DDBJ databases">
        <authorList>
            <person name="Chandra G."/>
            <person name="Truman W A."/>
        </authorList>
    </citation>
    <scope>NUCLEOTIDE SEQUENCE [LARGE SCALE GENOMIC DNA]</scope>
    <source>
        <strain evidence="19">PS928</strain>
    </source>
</reference>
<dbReference type="NCBIfam" id="TIGR01007">
    <property type="entry name" value="eps_fam"/>
    <property type="match status" value="1"/>
</dbReference>
<evidence type="ECO:0000256" key="1">
    <source>
        <dbReference type="ARBA" id="ARBA00004429"/>
    </source>
</evidence>
<feature type="coiled-coil region" evidence="14">
    <location>
        <begin position="287"/>
        <end position="351"/>
    </location>
</feature>
<dbReference type="InterPro" id="IPR005702">
    <property type="entry name" value="Wzc-like_C"/>
</dbReference>
<keyword evidence="6 15" id="KW-0812">Transmembrane</keyword>